<evidence type="ECO:0008006" key="3">
    <source>
        <dbReference type="Google" id="ProtNLM"/>
    </source>
</evidence>
<dbReference type="Proteomes" id="UP000486602">
    <property type="component" value="Unassembled WGS sequence"/>
</dbReference>
<sequence length="302" mass="34431">MSKRFWRNIVIVVLSLLAIEIALRLLLGFGEIPRYNVSLNYEYALKPNQEMTRFGNYIYINSEGMRSDELRPNAVKILKFGDSVLNGGVGTDQSELTSTLLEKDLNSDGSDYQVLNISAGSWGPDNAFAWMQEHGDYDAEAIVLLFSSHDWQDQMTFENVVGNTPYYPEKNPSLAISDALYWAYTRMFDTVNWDKLGVVKGGKPNKYEHDKGWGDFVNYASTHHIPLLVYHHADKNEFENQTFSEMGMQLEDFLKQNNIAVISGLDSGFELDDYRDEIHPKPSGLVKIENAILPEIRKLLKN</sequence>
<keyword evidence="2" id="KW-1185">Reference proteome</keyword>
<reference evidence="1 2" key="1">
    <citation type="submission" date="2020-02" db="EMBL/GenBank/DDBJ databases">
        <title>Out from the shadows clarifying the taxonomy of the family Cryomorphaceae and related taxa by utilizing the GTDB taxonomic framework.</title>
        <authorList>
            <person name="Bowman J.P."/>
        </authorList>
    </citation>
    <scope>NUCLEOTIDE SEQUENCE [LARGE SCALE GENOMIC DNA]</scope>
    <source>
        <strain evidence="1 2">QSSC 1-22</strain>
    </source>
</reference>
<gene>
    <name evidence="1" type="ORF">G3O08_11105</name>
</gene>
<proteinExistence type="predicted"/>
<name>A0A7K3WQU5_9FLAO</name>
<dbReference type="Gene3D" id="3.40.50.1110">
    <property type="entry name" value="SGNH hydrolase"/>
    <property type="match status" value="1"/>
</dbReference>
<dbReference type="RefSeq" id="WP_163285443.1">
    <property type="nucleotide sequence ID" value="NZ_JAAGVY010000019.1"/>
</dbReference>
<evidence type="ECO:0000313" key="2">
    <source>
        <dbReference type="Proteomes" id="UP000486602"/>
    </source>
</evidence>
<organism evidence="1 2">
    <name type="scientific">Cryomorpha ignava</name>
    <dbReference type="NCBI Taxonomy" id="101383"/>
    <lineage>
        <taxon>Bacteria</taxon>
        <taxon>Pseudomonadati</taxon>
        <taxon>Bacteroidota</taxon>
        <taxon>Flavobacteriia</taxon>
        <taxon>Flavobacteriales</taxon>
        <taxon>Cryomorphaceae</taxon>
        <taxon>Cryomorpha</taxon>
    </lineage>
</organism>
<evidence type="ECO:0000313" key="1">
    <source>
        <dbReference type="EMBL" id="NEN24047.1"/>
    </source>
</evidence>
<accession>A0A7K3WQU5</accession>
<dbReference type="SUPFAM" id="SSF52266">
    <property type="entry name" value="SGNH hydrolase"/>
    <property type="match status" value="1"/>
</dbReference>
<protein>
    <recommendedName>
        <fullName evidence="3">SGNH/GDSL hydrolase family protein</fullName>
    </recommendedName>
</protein>
<comment type="caution">
    <text evidence="1">The sequence shown here is derived from an EMBL/GenBank/DDBJ whole genome shotgun (WGS) entry which is preliminary data.</text>
</comment>
<dbReference type="GO" id="GO:0016788">
    <property type="term" value="F:hydrolase activity, acting on ester bonds"/>
    <property type="evidence" value="ECO:0007669"/>
    <property type="project" value="UniProtKB-ARBA"/>
</dbReference>
<dbReference type="AlphaFoldDB" id="A0A7K3WQU5"/>
<dbReference type="InterPro" id="IPR036514">
    <property type="entry name" value="SGNH_hydro_sf"/>
</dbReference>
<dbReference type="EMBL" id="JAAGVY010000019">
    <property type="protein sequence ID" value="NEN24047.1"/>
    <property type="molecule type" value="Genomic_DNA"/>
</dbReference>